<feature type="region of interest" description="Disordered" evidence="1">
    <location>
        <begin position="140"/>
        <end position="166"/>
    </location>
</feature>
<gene>
    <name evidence="2" type="ORF">B0I36DRAFT_367030</name>
</gene>
<dbReference type="PANTHER" id="PTHR37535:SF3">
    <property type="entry name" value="FLUG DOMAIN-CONTAINING PROTEIN"/>
    <property type="match status" value="1"/>
</dbReference>
<name>A0A9P8Y1K5_9PEZI</name>
<dbReference type="EMBL" id="JAGTJQ010000009">
    <property type="protein sequence ID" value="KAH7025146.1"/>
    <property type="molecule type" value="Genomic_DNA"/>
</dbReference>
<organism evidence="2 3">
    <name type="scientific">Microdochium trichocladiopsis</name>
    <dbReference type="NCBI Taxonomy" id="1682393"/>
    <lineage>
        <taxon>Eukaryota</taxon>
        <taxon>Fungi</taxon>
        <taxon>Dikarya</taxon>
        <taxon>Ascomycota</taxon>
        <taxon>Pezizomycotina</taxon>
        <taxon>Sordariomycetes</taxon>
        <taxon>Xylariomycetidae</taxon>
        <taxon>Xylariales</taxon>
        <taxon>Microdochiaceae</taxon>
        <taxon>Microdochium</taxon>
    </lineage>
</organism>
<feature type="compositionally biased region" description="Basic and acidic residues" evidence="1">
    <location>
        <begin position="145"/>
        <end position="155"/>
    </location>
</feature>
<dbReference type="PANTHER" id="PTHR37535">
    <property type="entry name" value="FLUG DOMAIN PROTEIN"/>
    <property type="match status" value="1"/>
</dbReference>
<dbReference type="Proteomes" id="UP000756346">
    <property type="component" value="Unassembled WGS sequence"/>
</dbReference>
<dbReference type="GeneID" id="70188942"/>
<comment type="caution">
    <text evidence="2">The sequence shown here is derived from an EMBL/GenBank/DDBJ whole genome shotgun (WGS) entry which is preliminary data.</text>
</comment>
<evidence type="ECO:0000313" key="2">
    <source>
        <dbReference type="EMBL" id="KAH7025146.1"/>
    </source>
</evidence>
<evidence type="ECO:0000313" key="3">
    <source>
        <dbReference type="Proteomes" id="UP000756346"/>
    </source>
</evidence>
<proteinExistence type="predicted"/>
<dbReference type="RefSeq" id="XP_046008694.1">
    <property type="nucleotide sequence ID" value="XM_046159396.1"/>
</dbReference>
<dbReference type="OrthoDB" id="4708729at2759"/>
<evidence type="ECO:0000256" key="1">
    <source>
        <dbReference type="SAM" id="MobiDB-lite"/>
    </source>
</evidence>
<reference evidence="2" key="1">
    <citation type="journal article" date="2021" name="Nat. Commun.">
        <title>Genetic determinants of endophytism in the Arabidopsis root mycobiome.</title>
        <authorList>
            <person name="Mesny F."/>
            <person name="Miyauchi S."/>
            <person name="Thiergart T."/>
            <person name="Pickel B."/>
            <person name="Atanasova L."/>
            <person name="Karlsson M."/>
            <person name="Huettel B."/>
            <person name="Barry K.W."/>
            <person name="Haridas S."/>
            <person name="Chen C."/>
            <person name="Bauer D."/>
            <person name="Andreopoulos W."/>
            <person name="Pangilinan J."/>
            <person name="LaButti K."/>
            <person name="Riley R."/>
            <person name="Lipzen A."/>
            <person name="Clum A."/>
            <person name="Drula E."/>
            <person name="Henrissat B."/>
            <person name="Kohler A."/>
            <person name="Grigoriev I.V."/>
            <person name="Martin F.M."/>
            <person name="Hacquard S."/>
        </authorList>
    </citation>
    <scope>NUCLEOTIDE SEQUENCE</scope>
    <source>
        <strain evidence="2">MPI-CAGE-CH-0230</strain>
    </source>
</reference>
<keyword evidence="3" id="KW-1185">Reference proteome</keyword>
<dbReference type="AlphaFoldDB" id="A0A9P8Y1K5"/>
<protein>
    <submittedName>
        <fullName evidence="2">Uncharacterized protein</fullName>
    </submittedName>
</protein>
<accession>A0A9P8Y1K5</accession>
<sequence length="574" mass="66475">MWDLDNAVLHIPALGGRFTLEFDLPDHRCPPTSGITIQPGPQDCIVEDAVFPAKTVLEKWGSYYLVEWENDEITWVTKSNVSEDLVTNFETNYKGFGPGVQNIVASRWKGRREQLRLAWRQRKLHEACWVDKKKWKSSPKMGRKRTAEEKRRYAEENGFNDDDTDVDDNPIPRDVLDYTKERYDVQMELWLEYKTTHPEATPHDLKTLKHFAEFMAKSIKGLLDPNGKPTVQTVRNYFRCFVSGWNIDNPKSLISRDHTDSITNYIKGPLKKKLGLSTATRPRTYLTLENYMYMERQLWQSDGHEYVHDGYRVLISAKLKCHVFTSARVGEITIEQVLAVKPPTDQKYWVLEWADHVHALDLPVFPEMSPDGPTQKIQSASAFCTQVRQLSLRAGMEQLVTVHGIRRESLIQATSNGYSKDELMKFAAHTNQMTMTRDYLSSITVVDGLGGFLKLPLRSDQAEDFRSMTVKRNPELFLSMPAKTQDELRQREDYVAITKKLEDLSFETNAETRTAIRNQLLKQRRMLEKEELNRVRRYILTTDGSTSSNAPWRTTREDTNSLNFAPYVTMQWQA</sequence>